<dbReference type="OrthoDB" id="9810174at2"/>
<protein>
    <submittedName>
        <fullName evidence="2">Phage tail protein</fullName>
    </submittedName>
</protein>
<evidence type="ECO:0000313" key="3">
    <source>
        <dbReference type="Proteomes" id="UP000295727"/>
    </source>
</evidence>
<dbReference type="InterPro" id="IPR011083">
    <property type="entry name" value="Phage_tail_collar_dom"/>
</dbReference>
<evidence type="ECO:0000313" key="2">
    <source>
        <dbReference type="EMBL" id="QBR02982.1"/>
    </source>
</evidence>
<organism evidence="2 3">
    <name type="scientific">Paraburkholderia pallida</name>
    <dbReference type="NCBI Taxonomy" id="2547399"/>
    <lineage>
        <taxon>Bacteria</taxon>
        <taxon>Pseudomonadati</taxon>
        <taxon>Pseudomonadota</taxon>
        <taxon>Betaproteobacteria</taxon>
        <taxon>Burkholderiales</taxon>
        <taxon>Burkholderiaceae</taxon>
        <taxon>Paraburkholderia</taxon>
    </lineage>
</organism>
<dbReference type="InterPro" id="IPR037053">
    <property type="entry name" value="Phage_tail_collar_dom_sf"/>
</dbReference>
<dbReference type="AlphaFoldDB" id="A0A4P7D8I3"/>
<sequence>MSDPYLGEIRMVGFNFAPNGWAFCQGQLLSIQQNAALFSLLGTTYGGDGRSTFQLPDLRGRTPVGFGQGLGLSNISIGEQGGTENATLTTQNMPAHTHTAAVTGGGAVTGQIAIPAATSTTGEGAVPSTSTVLGPIAAGGRPGELYSTAAPSTTLAPFNVNLQGTAPTIQNSVTGNSIPFSLRNPYMGINFIIALQGIFPSRG</sequence>
<dbReference type="KEGG" id="ppai:E1956_37970"/>
<dbReference type="SUPFAM" id="SSF88874">
    <property type="entry name" value="Receptor-binding domain of short tail fibre protein gp12"/>
    <property type="match status" value="1"/>
</dbReference>
<dbReference type="Gene3D" id="3.90.1340.10">
    <property type="entry name" value="Phage tail collar domain"/>
    <property type="match status" value="1"/>
</dbReference>
<name>A0A4P7D8I3_9BURK</name>
<proteinExistence type="predicted"/>
<dbReference type="Proteomes" id="UP000295727">
    <property type="component" value="Chromosome 4"/>
</dbReference>
<feature type="domain" description="Phage tail collar" evidence="1">
    <location>
        <begin position="7"/>
        <end position="63"/>
    </location>
</feature>
<dbReference type="RefSeq" id="WP_134758490.1">
    <property type="nucleotide sequence ID" value="NZ_CP038151.1"/>
</dbReference>
<accession>A0A4P7D8I3</accession>
<gene>
    <name evidence="2" type="ORF">E1956_37970</name>
</gene>
<dbReference type="EMBL" id="CP038151">
    <property type="protein sequence ID" value="QBR02982.1"/>
    <property type="molecule type" value="Genomic_DNA"/>
</dbReference>
<evidence type="ECO:0000259" key="1">
    <source>
        <dbReference type="Pfam" id="PF07484"/>
    </source>
</evidence>
<dbReference type="Pfam" id="PF07484">
    <property type="entry name" value="Collar"/>
    <property type="match status" value="1"/>
</dbReference>
<keyword evidence="3" id="KW-1185">Reference proteome</keyword>
<reference evidence="2 3" key="1">
    <citation type="submission" date="2019-03" db="EMBL/GenBank/DDBJ databases">
        <title>Paraburkholderia sp. 7MH5, isolated from subtropical forest soil.</title>
        <authorList>
            <person name="Gao Z.-H."/>
            <person name="Qiu L.-H."/>
        </authorList>
    </citation>
    <scope>NUCLEOTIDE SEQUENCE [LARGE SCALE GENOMIC DNA]</scope>
    <source>
        <strain evidence="2 3">7MH5</strain>
    </source>
</reference>